<dbReference type="Proteomes" id="UP000236569">
    <property type="component" value="Unassembled WGS sequence"/>
</dbReference>
<gene>
    <name evidence="1" type="ORF">DAERI_070018</name>
</gene>
<evidence type="ECO:0000313" key="1">
    <source>
        <dbReference type="EMBL" id="GBF06020.1"/>
    </source>
</evidence>
<comment type="caution">
    <text evidence="1">The sequence shown here is derived from an EMBL/GenBank/DDBJ whole genome shotgun (WGS) entry which is preliminary data.</text>
</comment>
<dbReference type="EMBL" id="BFAG01000007">
    <property type="protein sequence ID" value="GBF06020.1"/>
    <property type="molecule type" value="Genomic_DNA"/>
</dbReference>
<name>A0A2I9D6G3_9DEIO</name>
<evidence type="ECO:0008006" key="3">
    <source>
        <dbReference type="Google" id="ProtNLM"/>
    </source>
</evidence>
<proteinExistence type="predicted"/>
<organism evidence="1 2">
    <name type="scientific">Deinococcus aerius</name>
    <dbReference type="NCBI Taxonomy" id="200253"/>
    <lineage>
        <taxon>Bacteria</taxon>
        <taxon>Thermotogati</taxon>
        <taxon>Deinococcota</taxon>
        <taxon>Deinococci</taxon>
        <taxon>Deinococcales</taxon>
        <taxon>Deinococcaceae</taxon>
        <taxon>Deinococcus</taxon>
    </lineage>
</organism>
<sequence>MPQRSRTLGHTVDRTKAAGALMLASLLALGVGQADTRKPTPYTMTGVVVNSSGQPVEGARIFADNTLYHNMNATGYTDAKGRSTVKLPKNEIGTWAPGAYVNRNYHSVTYEFRLCDDNNKAFATAEGVIWNFVWRLSGELPDGNGYLGEKVLVYSGEGVAYNQKVEVTLTPDGPWWRAALANPSPALWRADALRTCR</sequence>
<protein>
    <recommendedName>
        <fullName evidence="3">Carboxypeptidase regulatory-like domain-containing protein</fullName>
    </recommendedName>
</protein>
<accession>A0A2I9D6G3</accession>
<dbReference type="InterPro" id="IPR008964">
    <property type="entry name" value="Invasin/intimin_cell_adhesion"/>
</dbReference>
<evidence type="ECO:0000313" key="2">
    <source>
        <dbReference type="Proteomes" id="UP000236569"/>
    </source>
</evidence>
<dbReference type="AlphaFoldDB" id="A0A2I9D6G3"/>
<dbReference type="SUPFAM" id="SSF49373">
    <property type="entry name" value="Invasin/intimin cell-adhesion fragments"/>
    <property type="match status" value="1"/>
</dbReference>
<reference evidence="2" key="1">
    <citation type="submission" date="2018-01" db="EMBL/GenBank/DDBJ databases">
        <title>Draft Genome Sequence of the Radioresistant Bacterium Deinococcus aerius TR0125, Isolated from the Higher Atmosphere above Japan.</title>
        <authorList>
            <person name="Satoh K."/>
            <person name="Arai H."/>
            <person name="Sanzen T."/>
            <person name="Kawaguchi Y."/>
            <person name="Hayashi H."/>
            <person name="Yokobori S."/>
            <person name="Yamagishi A."/>
            <person name="Oono Y."/>
            <person name="Narumi I."/>
        </authorList>
    </citation>
    <scope>NUCLEOTIDE SEQUENCE [LARGE SCALE GENOMIC DNA]</scope>
    <source>
        <strain evidence="2">TR0125</strain>
    </source>
</reference>
<keyword evidence="2" id="KW-1185">Reference proteome</keyword>